<keyword evidence="2" id="KW-1185">Reference proteome</keyword>
<protein>
    <submittedName>
        <fullName evidence="1">DUF1028 domain-containing protein</fullName>
    </submittedName>
</protein>
<organism evidence="1 2">
    <name type="scientific">Splendidivirga corallicola</name>
    <dbReference type="NCBI Taxonomy" id="3051826"/>
    <lineage>
        <taxon>Bacteria</taxon>
        <taxon>Pseudomonadati</taxon>
        <taxon>Bacteroidota</taxon>
        <taxon>Cytophagia</taxon>
        <taxon>Cytophagales</taxon>
        <taxon>Splendidivirgaceae</taxon>
        <taxon>Splendidivirga</taxon>
    </lineage>
</organism>
<dbReference type="EMBL" id="JAUJEA010000011">
    <property type="protein sequence ID" value="MDN5204519.1"/>
    <property type="molecule type" value="Genomic_DNA"/>
</dbReference>
<dbReference type="SUPFAM" id="SSF56235">
    <property type="entry name" value="N-terminal nucleophile aminohydrolases (Ntn hydrolases)"/>
    <property type="match status" value="1"/>
</dbReference>
<evidence type="ECO:0000313" key="1">
    <source>
        <dbReference type="EMBL" id="MDN5204519.1"/>
    </source>
</evidence>
<sequence>MIKKFLSFAAFCLIVQGISGQVFKRDAPFAHTYSIVARDQKTGKMAVAVQSHWFSVGTVVSWGEAGVGVVATQSFVNKSFGIRGLALLKEGKTPEQALEILLHNDEAKAVRQVAILDSKGRVATHTGSSCIKYAGHIQGDNFSVQANMMLSDKVWPAMAKAFKEHSDLPIAERILETMKAAEKEGGDIRGKQSAAILVVRGESTGEPWEDRLIDLRVDDHTSPIEELSRLLKVYRAYEHMNKGDLAVEKNNMQLASREYKSAEAMFPDNLEMKYWHAITLANNNKLEEAAKMLKGIFQKDKNWRKLTKRLPESGILNLSKKDLKMLLDL</sequence>
<gene>
    <name evidence="1" type="ORF">QQ008_24205</name>
</gene>
<reference evidence="1" key="1">
    <citation type="submission" date="2023-06" db="EMBL/GenBank/DDBJ databases">
        <title>Genomic of Parafulvivirga corallium.</title>
        <authorList>
            <person name="Wang G."/>
        </authorList>
    </citation>
    <scope>NUCLEOTIDE SEQUENCE</scope>
    <source>
        <strain evidence="1">BMA10</strain>
    </source>
</reference>
<dbReference type="InterPro" id="IPR029055">
    <property type="entry name" value="Ntn_hydrolases_N"/>
</dbReference>
<name>A0ABT8KUT1_9BACT</name>
<dbReference type="SUPFAM" id="SSF48452">
    <property type="entry name" value="TPR-like"/>
    <property type="match status" value="1"/>
</dbReference>
<dbReference type="Gene3D" id="3.60.20.10">
    <property type="entry name" value="Glutamine Phosphoribosylpyrophosphate, subunit 1, domain 1"/>
    <property type="match status" value="1"/>
</dbReference>
<dbReference type="Pfam" id="PF06267">
    <property type="entry name" value="DUF1028"/>
    <property type="match status" value="1"/>
</dbReference>
<proteinExistence type="predicted"/>
<comment type="caution">
    <text evidence="1">The sequence shown here is derived from an EMBL/GenBank/DDBJ whole genome shotgun (WGS) entry which is preliminary data.</text>
</comment>
<accession>A0ABT8KUT1</accession>
<dbReference type="InterPro" id="IPR011990">
    <property type="entry name" value="TPR-like_helical_dom_sf"/>
</dbReference>
<dbReference type="PANTHER" id="PTHR39328:SF1">
    <property type="entry name" value="BLL2871 PROTEIN"/>
    <property type="match status" value="1"/>
</dbReference>
<dbReference type="PANTHER" id="PTHR39328">
    <property type="entry name" value="BLL2871 PROTEIN"/>
    <property type="match status" value="1"/>
</dbReference>
<evidence type="ECO:0000313" key="2">
    <source>
        <dbReference type="Proteomes" id="UP001172082"/>
    </source>
</evidence>
<dbReference type="Proteomes" id="UP001172082">
    <property type="component" value="Unassembled WGS sequence"/>
</dbReference>
<dbReference type="InterPro" id="IPR010430">
    <property type="entry name" value="DUF1028"/>
</dbReference>